<sequence length="453" mass="48008">MSSLFLERRFWALCGAQNLGAFADNALRQATILAIFGAAAAGYGTADFSMPWGWGNYAGSIVSMGFTISILIFSPLSGQIADLVDRDILVRKLKFIELALMSYAALCFAIGNGPQLLFALFLMGTQSAFFSPVRTSLMPQYYRKEELTLANGVFNAVLFVAIVSGLGIGGALIQLEGGRIMISGLLVVVAALGALFATQCPPAKVDGKERLDLNLPVVGVRLFDLARLQSGVLYPMLGIGWFWMMNAASLAILPNVVRDNLEAGLGTINLCLAISALGAGLGSLVAGIIFGRFRDSLNFAGWAAGANAIAWLIAWAVLGDYRIPESGFASFANAPLILILLAAAMTNGMFVVPLMAALQSRAPNDVRAKIMGASNMTNGGLATLAALAIIPFLGTGLSPHHVFLIFAVMQAGLLFFMWKRKAAIREAARGEDEGLPNPLTEDIITPAFSESSK</sequence>
<proteinExistence type="predicted"/>
<evidence type="ECO:0000256" key="1">
    <source>
        <dbReference type="ARBA" id="ARBA00004651"/>
    </source>
</evidence>
<keyword evidence="9" id="KW-1185">Reference proteome</keyword>
<evidence type="ECO:0000313" key="8">
    <source>
        <dbReference type="EMBL" id="RFB05016.1"/>
    </source>
</evidence>
<evidence type="ECO:0000256" key="5">
    <source>
        <dbReference type="ARBA" id="ARBA00022989"/>
    </source>
</evidence>
<dbReference type="InParanoid" id="A0A371RHT5"/>
<organism evidence="8 9">
    <name type="scientific">Parvularcula marina</name>
    <dbReference type="NCBI Taxonomy" id="2292771"/>
    <lineage>
        <taxon>Bacteria</taxon>
        <taxon>Pseudomonadati</taxon>
        <taxon>Pseudomonadota</taxon>
        <taxon>Alphaproteobacteria</taxon>
        <taxon>Parvularculales</taxon>
        <taxon>Parvularculaceae</taxon>
        <taxon>Parvularcula</taxon>
    </lineage>
</organism>
<feature type="transmembrane region" description="Helical" evidence="7">
    <location>
        <begin position="179"/>
        <end position="198"/>
    </location>
</feature>
<feature type="transmembrane region" description="Helical" evidence="7">
    <location>
        <begin position="297"/>
        <end position="317"/>
    </location>
</feature>
<dbReference type="Pfam" id="PF07690">
    <property type="entry name" value="MFS_1"/>
    <property type="match status" value="1"/>
</dbReference>
<feature type="transmembrane region" description="Helical" evidence="7">
    <location>
        <begin position="231"/>
        <end position="253"/>
    </location>
</feature>
<feature type="transmembrane region" description="Helical" evidence="7">
    <location>
        <begin position="370"/>
        <end position="394"/>
    </location>
</feature>
<dbReference type="GO" id="GO:0005886">
    <property type="term" value="C:plasma membrane"/>
    <property type="evidence" value="ECO:0007669"/>
    <property type="project" value="UniProtKB-SubCell"/>
</dbReference>
<protein>
    <submittedName>
        <fullName evidence="8">MFS transporter</fullName>
    </submittedName>
</protein>
<keyword evidence="4 7" id="KW-0812">Transmembrane</keyword>
<dbReference type="AlphaFoldDB" id="A0A371RHT5"/>
<evidence type="ECO:0000313" key="9">
    <source>
        <dbReference type="Proteomes" id="UP000264589"/>
    </source>
</evidence>
<comment type="subcellular location">
    <subcellularLocation>
        <location evidence="1">Cell membrane</location>
        <topology evidence="1">Multi-pass membrane protein</topology>
    </subcellularLocation>
</comment>
<evidence type="ECO:0000256" key="2">
    <source>
        <dbReference type="ARBA" id="ARBA00022448"/>
    </source>
</evidence>
<comment type="caution">
    <text evidence="8">The sequence shown here is derived from an EMBL/GenBank/DDBJ whole genome shotgun (WGS) entry which is preliminary data.</text>
</comment>
<feature type="transmembrane region" description="Helical" evidence="7">
    <location>
        <begin position="149"/>
        <end position="173"/>
    </location>
</feature>
<dbReference type="RefSeq" id="WP_116391647.1">
    <property type="nucleotide sequence ID" value="NZ_QUQO01000001.1"/>
</dbReference>
<dbReference type="InterPro" id="IPR036259">
    <property type="entry name" value="MFS_trans_sf"/>
</dbReference>
<reference evidence="8 9" key="1">
    <citation type="submission" date="2018-08" db="EMBL/GenBank/DDBJ databases">
        <title>Parvularcula sp. SM1705, isolated from surface water of the South Sea China.</title>
        <authorList>
            <person name="Sun L."/>
        </authorList>
    </citation>
    <scope>NUCLEOTIDE SEQUENCE [LARGE SCALE GENOMIC DNA]</scope>
    <source>
        <strain evidence="8 9">SM1705</strain>
    </source>
</reference>
<feature type="transmembrane region" description="Helical" evidence="7">
    <location>
        <begin position="117"/>
        <end position="137"/>
    </location>
</feature>
<dbReference type="SUPFAM" id="SSF103473">
    <property type="entry name" value="MFS general substrate transporter"/>
    <property type="match status" value="1"/>
</dbReference>
<evidence type="ECO:0000256" key="3">
    <source>
        <dbReference type="ARBA" id="ARBA00022475"/>
    </source>
</evidence>
<keyword evidence="2" id="KW-0813">Transport</keyword>
<name>A0A371RHT5_9PROT</name>
<keyword evidence="5 7" id="KW-1133">Transmembrane helix</keyword>
<feature type="transmembrane region" description="Helical" evidence="7">
    <location>
        <begin position="54"/>
        <end position="74"/>
    </location>
</feature>
<evidence type="ECO:0000256" key="7">
    <source>
        <dbReference type="SAM" id="Phobius"/>
    </source>
</evidence>
<accession>A0A371RHT5</accession>
<feature type="transmembrane region" description="Helical" evidence="7">
    <location>
        <begin position="400"/>
        <end position="418"/>
    </location>
</feature>
<dbReference type="OrthoDB" id="6187882at2"/>
<dbReference type="GO" id="GO:0022857">
    <property type="term" value="F:transmembrane transporter activity"/>
    <property type="evidence" value="ECO:0007669"/>
    <property type="project" value="InterPro"/>
</dbReference>
<dbReference type="InterPro" id="IPR011701">
    <property type="entry name" value="MFS"/>
</dbReference>
<dbReference type="FunCoup" id="A0A371RHT5">
    <property type="interactions" value="40"/>
</dbReference>
<dbReference type="PANTHER" id="PTHR43266:SF2">
    <property type="entry name" value="MAJOR FACILITATOR SUPERFAMILY (MFS) PROFILE DOMAIN-CONTAINING PROTEIN"/>
    <property type="match status" value="1"/>
</dbReference>
<dbReference type="PANTHER" id="PTHR43266">
    <property type="entry name" value="MACROLIDE-EFFLUX PROTEIN"/>
    <property type="match status" value="1"/>
</dbReference>
<dbReference type="CDD" id="cd06173">
    <property type="entry name" value="MFS_MefA_like"/>
    <property type="match status" value="1"/>
</dbReference>
<feature type="transmembrane region" description="Helical" evidence="7">
    <location>
        <begin position="265"/>
        <end position="290"/>
    </location>
</feature>
<dbReference type="EMBL" id="QUQO01000001">
    <property type="protein sequence ID" value="RFB05016.1"/>
    <property type="molecule type" value="Genomic_DNA"/>
</dbReference>
<dbReference type="Gene3D" id="1.20.1250.20">
    <property type="entry name" value="MFS general substrate transporter like domains"/>
    <property type="match status" value="1"/>
</dbReference>
<gene>
    <name evidence="8" type="ORF">DX908_06760</name>
</gene>
<keyword evidence="6 7" id="KW-0472">Membrane</keyword>
<feature type="transmembrane region" description="Helical" evidence="7">
    <location>
        <begin position="337"/>
        <end position="358"/>
    </location>
</feature>
<dbReference type="Proteomes" id="UP000264589">
    <property type="component" value="Unassembled WGS sequence"/>
</dbReference>
<evidence type="ECO:0000256" key="6">
    <source>
        <dbReference type="ARBA" id="ARBA00023136"/>
    </source>
</evidence>
<keyword evidence="3" id="KW-1003">Cell membrane</keyword>
<evidence type="ECO:0000256" key="4">
    <source>
        <dbReference type="ARBA" id="ARBA00022692"/>
    </source>
</evidence>
<feature type="transmembrane region" description="Helical" evidence="7">
    <location>
        <begin position="95"/>
        <end position="111"/>
    </location>
</feature>